<dbReference type="Pfam" id="PF05013">
    <property type="entry name" value="FGase"/>
    <property type="match status" value="1"/>
</dbReference>
<sequence length="267" mass="29757">MLLTEATAPPYHLRRGSSPLIVSIPHAGTLIPASIARTLTDAAAMRTDTDWHLPKLYDFLGALDATVIAGTHSRYVVDLNRPRDDTNLYPGQDTTGLCPVDTFDRRPLYRNGPPDRKEIERRIARYWEPYHLRLASEIARVKAEHGRVVLWDAHSIVGVAPRFFEGRLPDLNFGTADGKSCAPGFSATIASMAARHPYSHVLNGRFKGGYITRRYGAPSNGVQAIQLEMVQAIYMDEHAPYPFRDDLAARIRPVLRVLLETASGWAE</sequence>
<dbReference type="KEGG" id="uru:DSM104443_01649"/>
<reference evidence="1 2" key="1">
    <citation type="submission" date="2020-04" db="EMBL/GenBank/DDBJ databases">
        <title>Usitatibacter rugosus gen. nov., sp. nov. and Usitatibacter palustris sp. nov., novel members of Usitatibacteraceae fam. nov. within the order Nitrosomonadales isolated from soil.</title>
        <authorList>
            <person name="Huber K.J."/>
            <person name="Neumann-Schaal M."/>
            <person name="Geppert A."/>
            <person name="Luckner M."/>
            <person name="Wanner G."/>
            <person name="Overmann J."/>
        </authorList>
    </citation>
    <scope>NUCLEOTIDE SEQUENCE [LARGE SCALE GENOMIC DNA]</scope>
    <source>
        <strain evidence="1 2">0125_3</strain>
    </source>
</reference>
<evidence type="ECO:0000313" key="1">
    <source>
        <dbReference type="EMBL" id="QJR10585.1"/>
    </source>
</evidence>
<evidence type="ECO:0000313" key="2">
    <source>
        <dbReference type="Proteomes" id="UP000501534"/>
    </source>
</evidence>
<dbReference type="Proteomes" id="UP000501534">
    <property type="component" value="Chromosome"/>
</dbReference>
<dbReference type="AlphaFoldDB" id="A0A6M4GUA9"/>
<proteinExistence type="predicted"/>
<organism evidence="1 2">
    <name type="scientific">Usitatibacter rugosus</name>
    <dbReference type="NCBI Taxonomy" id="2732067"/>
    <lineage>
        <taxon>Bacteria</taxon>
        <taxon>Pseudomonadati</taxon>
        <taxon>Pseudomonadota</taxon>
        <taxon>Betaproteobacteria</taxon>
        <taxon>Nitrosomonadales</taxon>
        <taxon>Usitatibacteraceae</taxon>
        <taxon>Usitatibacter</taxon>
    </lineage>
</organism>
<dbReference type="SUPFAM" id="SSF53187">
    <property type="entry name" value="Zn-dependent exopeptidases"/>
    <property type="match status" value="1"/>
</dbReference>
<keyword evidence="2" id="KW-1185">Reference proteome</keyword>
<dbReference type="InterPro" id="IPR010247">
    <property type="entry name" value="HutG_amidohyd"/>
</dbReference>
<gene>
    <name evidence="1" type="ORF">DSM104443_01649</name>
</gene>
<dbReference type="NCBIfam" id="TIGR02017">
    <property type="entry name" value="hutG_amidohyd"/>
    <property type="match status" value="1"/>
</dbReference>
<protein>
    <recommendedName>
        <fullName evidence="3">N-formylglutamate deformylase</fullName>
    </recommendedName>
</protein>
<name>A0A6M4GUA9_9PROT</name>
<dbReference type="InterPro" id="IPR007709">
    <property type="entry name" value="N-FG_amidohydro"/>
</dbReference>
<dbReference type="Gene3D" id="3.40.630.40">
    <property type="entry name" value="Zn-dependent exopeptidases"/>
    <property type="match status" value="1"/>
</dbReference>
<evidence type="ECO:0008006" key="3">
    <source>
        <dbReference type="Google" id="ProtNLM"/>
    </source>
</evidence>
<dbReference type="RefSeq" id="WP_171091206.1">
    <property type="nucleotide sequence ID" value="NZ_CP053069.1"/>
</dbReference>
<dbReference type="EMBL" id="CP053069">
    <property type="protein sequence ID" value="QJR10585.1"/>
    <property type="molecule type" value="Genomic_DNA"/>
</dbReference>
<accession>A0A6M4GUA9</accession>